<dbReference type="RefSeq" id="XP_015899234.3">
    <property type="nucleotide sequence ID" value="XM_016043748.4"/>
</dbReference>
<dbReference type="Pfam" id="PF01094">
    <property type="entry name" value="ANF_receptor"/>
    <property type="match status" value="1"/>
</dbReference>
<evidence type="ECO:0000256" key="3">
    <source>
        <dbReference type="ARBA" id="ARBA00022448"/>
    </source>
</evidence>
<dbReference type="GO" id="GO:0015276">
    <property type="term" value="F:ligand-gated monoatomic ion channel activity"/>
    <property type="evidence" value="ECO:0007669"/>
    <property type="project" value="InterPro"/>
</dbReference>
<comment type="similarity">
    <text evidence="2 13">Belongs to the glutamate-gated ion channel (TC 1.A.10.1) family.</text>
</comment>
<dbReference type="GeneID" id="107432575"/>
<evidence type="ECO:0000256" key="4">
    <source>
        <dbReference type="ARBA" id="ARBA00022692"/>
    </source>
</evidence>
<evidence type="ECO:0000256" key="8">
    <source>
        <dbReference type="ARBA" id="ARBA00023136"/>
    </source>
</evidence>
<feature type="signal peptide" evidence="17">
    <location>
        <begin position="1"/>
        <end position="24"/>
    </location>
</feature>
<keyword evidence="5 17" id="KW-0732">Signal</keyword>
<dbReference type="InterPro" id="IPR001320">
    <property type="entry name" value="Iontro_rcpt_C"/>
</dbReference>
<evidence type="ECO:0000256" key="16">
    <source>
        <dbReference type="SAM" id="Phobius"/>
    </source>
</evidence>
<keyword evidence="12 13" id="KW-0407">Ion channel</keyword>
<dbReference type="Pfam" id="PF00060">
    <property type="entry name" value="Lig_chan"/>
    <property type="match status" value="1"/>
</dbReference>
<accession>A0A6P4AMK2</accession>
<evidence type="ECO:0000256" key="15">
    <source>
        <dbReference type="SAM" id="MobiDB-lite"/>
    </source>
</evidence>
<dbReference type="Gene3D" id="1.10.287.70">
    <property type="match status" value="1"/>
</dbReference>
<proteinExistence type="inferred from homology"/>
<evidence type="ECO:0000256" key="11">
    <source>
        <dbReference type="ARBA" id="ARBA00023286"/>
    </source>
</evidence>
<dbReference type="InterPro" id="IPR001828">
    <property type="entry name" value="ANF_lig-bd_rcpt"/>
</dbReference>
<keyword evidence="4 16" id="KW-0812">Transmembrane</keyword>
<dbReference type="SUPFAM" id="SSF53850">
    <property type="entry name" value="Periplasmic binding protein-like II"/>
    <property type="match status" value="1"/>
</dbReference>
<dbReference type="Gene3D" id="3.40.50.2300">
    <property type="match status" value="2"/>
</dbReference>
<evidence type="ECO:0000256" key="17">
    <source>
        <dbReference type="SAM" id="SignalP"/>
    </source>
</evidence>
<evidence type="ECO:0000313" key="20">
    <source>
        <dbReference type="RefSeq" id="XP_015899234.3"/>
    </source>
</evidence>
<gene>
    <name evidence="20" type="primary">LOC107432575</name>
</gene>
<evidence type="ECO:0000256" key="6">
    <source>
        <dbReference type="ARBA" id="ARBA00022989"/>
    </source>
</evidence>
<dbReference type="CDD" id="cd19990">
    <property type="entry name" value="PBP1_GABAb_receptor_plant"/>
    <property type="match status" value="1"/>
</dbReference>
<dbReference type="InterPro" id="IPR044440">
    <property type="entry name" value="GABAb_receptor_plant_PBP1"/>
</dbReference>
<name>A0A6P4AMK2_ZIZJJ</name>
<feature type="domain" description="Ionotropic glutamate receptor C-terminal" evidence="18">
    <location>
        <begin position="443"/>
        <end position="784"/>
    </location>
</feature>
<evidence type="ECO:0000256" key="5">
    <source>
        <dbReference type="ARBA" id="ARBA00022729"/>
    </source>
</evidence>
<feature type="transmembrane region" description="Helical" evidence="16">
    <location>
        <begin position="567"/>
        <end position="585"/>
    </location>
</feature>
<dbReference type="KEGG" id="zju:107432575"/>
<dbReference type="PIRSF" id="PIRSF037090">
    <property type="entry name" value="Iontro_Glu-like_rcpt_pln"/>
    <property type="match status" value="1"/>
</dbReference>
<feature type="transmembrane region" description="Helical" evidence="16">
    <location>
        <begin position="627"/>
        <end position="645"/>
    </location>
</feature>
<dbReference type="Proteomes" id="UP001652623">
    <property type="component" value="Chromosome 11"/>
</dbReference>
<dbReference type="CDD" id="cd13686">
    <property type="entry name" value="GluR_Plant"/>
    <property type="match status" value="1"/>
</dbReference>
<sequence>MYRLFPLYFFLILVLISTENFTVADHKIGSETMKDGGVIGILGAIVDNTSRACKEEKVAMKMAIEDFNSNTNQTLILHIINSYGDPLQAALAARDLISKQQVKAILGPQTWEETSLVAKVGSENHVPVLSFAEDTPKWANEIWPLLVQASPDQSNQMKVIAAIVQSWEWFQVTVIYEEGDTSASEVLPHLSYALKEVGAEITHFLPLPPFVSSSLLSEELEWLKGNQTRVFVVHLSSSLGVSLFEKAKEMNMMENGYVWITTDPFTSLVHSFNSSVSSSMQGVLGVKRYFSEDSDPFRDFDNRFPKRFRLEHPEEDDYEPGIFAVQAYDAAMTVAYAMKKSSKIGGQNLLENILQSKFQGLTGKVEFSTNQKLPPADIFQIINVIGKSYRELGFWSEKSGFSVSLGENAKNCSSMVVLGQVFWPGASTSAPKGWSPTNSTPLRIGVPNISSVFPQFVKVEQDDQLGNNFSFSGFSIKVFEETLKKLPYNFPYEFIPYNSDTYDSLVEQIHLKNFDAVVGDVAILAKRQKHAEFTHAYTEPGLMMVVPVRQETRNRAWLFMKPFTTSMWVFIVLVNFYNGFVVWFIERNHCPELKGSIINQIGTLIWLAFSTLFSLHGDKLHSNLSRMTMVVWLFVALVITQTYTANLTSMLTVQRLEPTIANVDILRSTNAMVGYCRGSYVRRYLNEVLGFKDNNIKNFSTAEEYAKALRSGEIAAAFLEVPLAKLFLAKYCKWFVTAGPTYKVGGFGYAFPRGSPMLPSINEALLKVCESGKILELEKKMLAFEKCEDVDEKGEESTQSLSTNSFLVLFIITGTTSTIALVFYLCLVYKSKFEPKKWMWSLMMVVMKYRGYGKRMFSRRVSDVPESGRNSVDNGSHSHTHTLV</sequence>
<protein>
    <recommendedName>
        <fullName evidence="13">Glutamate receptor</fullName>
    </recommendedName>
</protein>
<dbReference type="GO" id="GO:0016020">
    <property type="term" value="C:membrane"/>
    <property type="evidence" value="ECO:0007669"/>
    <property type="project" value="UniProtKB-SubCell"/>
</dbReference>
<evidence type="ECO:0000256" key="10">
    <source>
        <dbReference type="ARBA" id="ARBA00023180"/>
    </source>
</evidence>
<dbReference type="Gene3D" id="3.40.190.10">
    <property type="entry name" value="Periplasmic binding protein-like II"/>
    <property type="match status" value="1"/>
</dbReference>
<keyword evidence="19" id="KW-1185">Reference proteome</keyword>
<dbReference type="SUPFAM" id="SSF53822">
    <property type="entry name" value="Periplasmic binding protein-like I"/>
    <property type="match status" value="1"/>
</dbReference>
<feature type="transmembrane region" description="Helical" evidence="16">
    <location>
        <begin position="597"/>
        <end position="615"/>
    </location>
</feature>
<comment type="subcellular location">
    <subcellularLocation>
        <location evidence="1">Membrane</location>
        <topology evidence="1">Multi-pass membrane protein</topology>
    </subcellularLocation>
</comment>
<feature type="region of interest" description="Disordered" evidence="15">
    <location>
        <begin position="864"/>
        <end position="884"/>
    </location>
</feature>
<dbReference type="InterPro" id="IPR017103">
    <property type="entry name" value="Iontropic_Glu_rcpt_pln"/>
</dbReference>
<dbReference type="AlphaFoldDB" id="A0A6P4AMK2"/>
<keyword evidence="9 13" id="KW-0675">Receptor</keyword>
<keyword evidence="10" id="KW-0325">Glycoprotein</keyword>
<dbReference type="SMART" id="SM00079">
    <property type="entry name" value="PBPe"/>
    <property type="match status" value="1"/>
</dbReference>
<keyword evidence="8 13" id="KW-0472">Membrane</keyword>
<feature type="disulfide bond" evidence="14">
    <location>
        <begin position="732"/>
        <end position="787"/>
    </location>
</feature>
<evidence type="ECO:0000256" key="13">
    <source>
        <dbReference type="PIRNR" id="PIRNR037090"/>
    </source>
</evidence>
<evidence type="ECO:0000256" key="14">
    <source>
        <dbReference type="PIRSR" id="PIRSR037090-50"/>
    </source>
</evidence>
<keyword evidence="11 13" id="KW-1071">Ligand-gated ion channel</keyword>
<organism evidence="19 20">
    <name type="scientific">Ziziphus jujuba</name>
    <name type="common">Chinese jujube</name>
    <name type="synonym">Ziziphus sativa</name>
    <dbReference type="NCBI Taxonomy" id="326968"/>
    <lineage>
        <taxon>Eukaryota</taxon>
        <taxon>Viridiplantae</taxon>
        <taxon>Streptophyta</taxon>
        <taxon>Embryophyta</taxon>
        <taxon>Tracheophyta</taxon>
        <taxon>Spermatophyta</taxon>
        <taxon>Magnoliopsida</taxon>
        <taxon>eudicotyledons</taxon>
        <taxon>Gunneridae</taxon>
        <taxon>Pentapetalae</taxon>
        <taxon>rosids</taxon>
        <taxon>fabids</taxon>
        <taxon>Rosales</taxon>
        <taxon>Rhamnaceae</taxon>
        <taxon>Paliureae</taxon>
        <taxon>Ziziphus</taxon>
    </lineage>
</organism>
<evidence type="ECO:0000256" key="9">
    <source>
        <dbReference type="ARBA" id="ARBA00023170"/>
    </source>
</evidence>
<keyword evidence="14" id="KW-1015">Disulfide bond</keyword>
<comment type="function">
    <text evidence="13">Glutamate-gated receptor that probably acts as non-selective cation channel.</text>
</comment>
<evidence type="ECO:0000256" key="12">
    <source>
        <dbReference type="ARBA" id="ARBA00023303"/>
    </source>
</evidence>
<dbReference type="InParanoid" id="A0A6P4AMK2"/>
<evidence type="ECO:0000256" key="1">
    <source>
        <dbReference type="ARBA" id="ARBA00004141"/>
    </source>
</evidence>
<feature type="compositionally biased region" description="Polar residues" evidence="15">
    <location>
        <begin position="868"/>
        <end position="884"/>
    </location>
</feature>
<dbReference type="InterPro" id="IPR015683">
    <property type="entry name" value="Ionotropic_Glu_rcpt"/>
</dbReference>
<evidence type="ECO:0000256" key="7">
    <source>
        <dbReference type="ARBA" id="ARBA00023065"/>
    </source>
</evidence>
<evidence type="ECO:0000259" key="18">
    <source>
        <dbReference type="SMART" id="SM00079"/>
    </source>
</evidence>
<keyword evidence="7 13" id="KW-0406">Ion transport</keyword>
<feature type="transmembrane region" description="Helical" evidence="16">
    <location>
        <begin position="806"/>
        <end position="825"/>
    </location>
</feature>
<dbReference type="InterPro" id="IPR028082">
    <property type="entry name" value="Peripla_BP_I"/>
</dbReference>
<keyword evidence="3 13" id="KW-0813">Transport</keyword>
<evidence type="ECO:0000256" key="2">
    <source>
        <dbReference type="ARBA" id="ARBA00008685"/>
    </source>
</evidence>
<feature type="chain" id="PRO_5045546122" description="Glutamate receptor" evidence="17">
    <location>
        <begin position="25"/>
        <end position="884"/>
    </location>
</feature>
<dbReference type="PANTHER" id="PTHR18966">
    <property type="entry name" value="IONOTROPIC GLUTAMATE RECEPTOR"/>
    <property type="match status" value="1"/>
</dbReference>
<keyword evidence="6 16" id="KW-1133">Transmembrane helix</keyword>
<reference evidence="20" key="1">
    <citation type="submission" date="2025-08" db="UniProtKB">
        <authorList>
            <consortium name="RefSeq"/>
        </authorList>
    </citation>
    <scope>IDENTIFICATION</scope>
    <source>
        <tissue evidence="20">Seedling</tissue>
    </source>
</reference>
<evidence type="ECO:0000313" key="19">
    <source>
        <dbReference type="Proteomes" id="UP001652623"/>
    </source>
</evidence>